<dbReference type="InterPro" id="IPR001865">
    <property type="entry name" value="Ribosomal_uS2"/>
</dbReference>
<dbReference type="SUPFAM" id="SSF52313">
    <property type="entry name" value="Ribosomal protein S2"/>
    <property type="match status" value="1"/>
</dbReference>
<dbReference type="GO" id="GO:0022627">
    <property type="term" value="C:cytosolic small ribosomal subunit"/>
    <property type="evidence" value="ECO:0007669"/>
    <property type="project" value="TreeGrafter"/>
</dbReference>
<comment type="similarity">
    <text evidence="1 5">Belongs to the universal ribosomal protein uS2 family.</text>
</comment>
<dbReference type="NCBIfam" id="TIGR01011">
    <property type="entry name" value="rpsB_bact"/>
    <property type="match status" value="1"/>
</dbReference>
<evidence type="ECO:0000256" key="2">
    <source>
        <dbReference type="ARBA" id="ARBA00022980"/>
    </source>
</evidence>
<evidence type="ECO:0000313" key="7">
    <source>
        <dbReference type="EMBL" id="AKM82005.1"/>
    </source>
</evidence>
<evidence type="ECO:0000256" key="1">
    <source>
        <dbReference type="ARBA" id="ARBA00006242"/>
    </source>
</evidence>
<dbReference type="CDD" id="cd01425">
    <property type="entry name" value="RPS2"/>
    <property type="match status" value="1"/>
</dbReference>
<dbReference type="PATRIC" id="fig|1618337.4.peg.191"/>
<dbReference type="Proteomes" id="UP000035648">
    <property type="component" value="Chromosome"/>
</dbReference>
<organism evidence="7 8">
    <name type="scientific">Berkelbacteria bacterium GW2011_GWE1_39_12</name>
    <dbReference type="NCBI Taxonomy" id="1618337"/>
    <lineage>
        <taxon>Bacteria</taxon>
        <taxon>Candidatus Berkelbacteria</taxon>
    </lineage>
</organism>
<protein>
    <recommendedName>
        <fullName evidence="4 5">Small ribosomal subunit protein uS2</fullName>
    </recommendedName>
</protein>
<dbReference type="EMBL" id="CP011213">
    <property type="protein sequence ID" value="AKM82005.1"/>
    <property type="molecule type" value="Genomic_DNA"/>
</dbReference>
<dbReference type="Gene3D" id="3.40.50.10490">
    <property type="entry name" value="Glucose-6-phosphate isomerase like protein, domain 1"/>
    <property type="match status" value="1"/>
</dbReference>
<dbReference type="GO" id="GO:0006412">
    <property type="term" value="P:translation"/>
    <property type="evidence" value="ECO:0007669"/>
    <property type="project" value="UniProtKB-UniRule"/>
</dbReference>
<reference evidence="7 8" key="1">
    <citation type="journal article" date="2015" name="Nature">
        <title>rRNA introns, odd ribosomes, and small enigmatic genomes across a large radiation of phyla.</title>
        <authorList>
            <person name="Brown C.T."/>
            <person name="Hug L.A."/>
            <person name="Thomas B.C."/>
            <person name="Sharon I."/>
            <person name="Castelle C.J."/>
            <person name="Singh A."/>
            <person name="Wilkins M.J."/>
            <person name="Williams K.H."/>
            <person name="Banfield J.F."/>
        </authorList>
    </citation>
    <scope>NUCLEOTIDE SEQUENCE [LARGE SCALE GENOMIC DNA]</scope>
</reference>
<keyword evidence="2 5" id="KW-0689">Ribosomal protein</keyword>
<dbReference type="STRING" id="1618337.UT28_C0001G0194"/>
<accession>A0A0G4B348</accession>
<dbReference type="KEGG" id="bbgw:UT28_C0001G0194"/>
<proteinExistence type="inferred from homology"/>
<dbReference type="InterPro" id="IPR023591">
    <property type="entry name" value="Ribosomal_uS2_flav_dom_sf"/>
</dbReference>
<evidence type="ECO:0000256" key="4">
    <source>
        <dbReference type="ARBA" id="ARBA00035256"/>
    </source>
</evidence>
<sequence length="262" mass="29164">MPTLIELLEAGAHFGHKKERSHPKAKEFTFTLREGVYVIDLEKTLSGLEAALEFLKKQASLGKTILFVGTKKQAQVLTQKVAENTGMPYISHRWLGGTLTNFETIRRNITQLDTLEAKTNSPEFDLLTKKEKKVITDKIEKLMSTFGGVRKMRNLPDAIFVIDAAKEKLALEEGNRMEIPIAAICDTDANPEMVTYPIPANDDAPKTLDMLMKLVETAVLEGEGMKNVEAPKAEVKTETPAKKEEAKEDKKPAKPSVKAEKK</sequence>
<evidence type="ECO:0000256" key="6">
    <source>
        <dbReference type="SAM" id="MobiDB-lite"/>
    </source>
</evidence>
<dbReference type="PRINTS" id="PR00395">
    <property type="entry name" value="RIBOSOMALS2"/>
</dbReference>
<feature type="region of interest" description="Disordered" evidence="6">
    <location>
        <begin position="225"/>
        <end position="262"/>
    </location>
</feature>
<dbReference type="PANTHER" id="PTHR12534:SF0">
    <property type="entry name" value="SMALL RIBOSOMAL SUBUNIT PROTEIN US2M"/>
    <property type="match status" value="1"/>
</dbReference>
<dbReference type="HAMAP" id="MF_00291_B">
    <property type="entry name" value="Ribosomal_uS2_B"/>
    <property type="match status" value="1"/>
</dbReference>
<dbReference type="InterPro" id="IPR018130">
    <property type="entry name" value="Ribosomal_uS2_CS"/>
</dbReference>
<evidence type="ECO:0000256" key="5">
    <source>
        <dbReference type="HAMAP-Rule" id="MF_00291"/>
    </source>
</evidence>
<evidence type="ECO:0000256" key="3">
    <source>
        <dbReference type="ARBA" id="ARBA00023274"/>
    </source>
</evidence>
<keyword evidence="3 5" id="KW-0687">Ribonucleoprotein</keyword>
<dbReference type="PROSITE" id="PS00962">
    <property type="entry name" value="RIBOSOMAL_S2_1"/>
    <property type="match status" value="1"/>
</dbReference>
<gene>
    <name evidence="5 7" type="primary">rpsB</name>
    <name evidence="7" type="ORF">UT28_C0001G0194</name>
</gene>
<dbReference type="InterPro" id="IPR005706">
    <property type="entry name" value="Ribosomal_uS2_bac/mit/plastid"/>
</dbReference>
<name>A0A0G4B348_9BACT</name>
<evidence type="ECO:0000313" key="8">
    <source>
        <dbReference type="Proteomes" id="UP000035648"/>
    </source>
</evidence>
<dbReference type="Pfam" id="PF00318">
    <property type="entry name" value="Ribosomal_S2"/>
    <property type="match status" value="1"/>
</dbReference>
<dbReference type="AlphaFoldDB" id="A0A0G4B348"/>
<dbReference type="Gene3D" id="1.10.287.610">
    <property type="entry name" value="Helix hairpin bin"/>
    <property type="match status" value="1"/>
</dbReference>
<dbReference type="GO" id="GO:0003735">
    <property type="term" value="F:structural constituent of ribosome"/>
    <property type="evidence" value="ECO:0007669"/>
    <property type="project" value="InterPro"/>
</dbReference>
<dbReference type="PANTHER" id="PTHR12534">
    <property type="entry name" value="30S RIBOSOMAL PROTEIN S2 PROKARYOTIC AND ORGANELLAR"/>
    <property type="match status" value="1"/>
</dbReference>